<dbReference type="GO" id="GO:0005507">
    <property type="term" value="F:copper ion binding"/>
    <property type="evidence" value="ECO:0007669"/>
    <property type="project" value="InterPro"/>
</dbReference>
<protein>
    <recommendedName>
        <fullName evidence="11">Amine oxidase</fullName>
        <ecNumber evidence="11">1.4.3.-</ecNumber>
    </recommendedName>
</protein>
<keyword evidence="5 9" id="KW-0801">TPQ</keyword>
<comment type="cofactor">
    <cofactor evidence="1">
        <name>Cu cation</name>
        <dbReference type="ChEBI" id="CHEBI:23378"/>
    </cofactor>
</comment>
<dbReference type="PROSITE" id="PS01164">
    <property type="entry name" value="COPPER_AMINE_OXID_1"/>
    <property type="match status" value="1"/>
</dbReference>
<evidence type="ECO:0000256" key="1">
    <source>
        <dbReference type="ARBA" id="ARBA00001935"/>
    </source>
</evidence>
<dbReference type="SUPFAM" id="SSF54416">
    <property type="entry name" value="Amine oxidase N-terminal region"/>
    <property type="match status" value="2"/>
</dbReference>
<dbReference type="Proteomes" id="UP000327118">
    <property type="component" value="Unassembled WGS sequence"/>
</dbReference>
<name>A0A5N6Z8P8_9EURO</name>
<evidence type="ECO:0000256" key="9">
    <source>
        <dbReference type="PIRSR" id="PIRSR600269-50"/>
    </source>
</evidence>
<evidence type="ECO:0000256" key="8">
    <source>
        <dbReference type="ARBA" id="ARBA00023157"/>
    </source>
</evidence>
<dbReference type="AlphaFoldDB" id="A0A5N6Z8P8"/>
<keyword evidence="7 11" id="KW-0186">Copper</keyword>
<dbReference type="InterPro" id="IPR015798">
    <property type="entry name" value="Cu_amine_oxidase_C"/>
</dbReference>
<organism evidence="15 16">
    <name type="scientific">Aspergillus coremiiformis</name>
    <dbReference type="NCBI Taxonomy" id="138285"/>
    <lineage>
        <taxon>Eukaryota</taxon>
        <taxon>Fungi</taxon>
        <taxon>Dikarya</taxon>
        <taxon>Ascomycota</taxon>
        <taxon>Pezizomycotina</taxon>
        <taxon>Eurotiomycetes</taxon>
        <taxon>Eurotiomycetidae</taxon>
        <taxon>Eurotiales</taxon>
        <taxon>Aspergillaceae</taxon>
        <taxon>Aspergillus</taxon>
        <taxon>Aspergillus subgen. Circumdati</taxon>
    </lineage>
</organism>
<keyword evidence="16" id="KW-1185">Reference proteome</keyword>
<dbReference type="EC" id="1.4.3.-" evidence="11"/>
<feature type="domain" description="Copper amine oxidase N2-terminal" evidence="14">
    <location>
        <begin position="6"/>
        <end position="91"/>
    </location>
</feature>
<dbReference type="Gene3D" id="3.10.450.40">
    <property type="match status" value="2"/>
</dbReference>
<evidence type="ECO:0000256" key="5">
    <source>
        <dbReference type="ARBA" id="ARBA00022772"/>
    </source>
</evidence>
<dbReference type="GO" id="GO:0048038">
    <property type="term" value="F:quinone binding"/>
    <property type="evidence" value="ECO:0007669"/>
    <property type="project" value="InterPro"/>
</dbReference>
<keyword evidence="4 11" id="KW-0479">Metal-binding</keyword>
<proteinExistence type="inferred from homology"/>
<dbReference type="Pfam" id="PF01179">
    <property type="entry name" value="Cu_amine_oxid"/>
    <property type="match status" value="1"/>
</dbReference>
<dbReference type="InterPro" id="IPR049948">
    <property type="entry name" value="Cu_Am_ox_TPQ-bd"/>
</dbReference>
<evidence type="ECO:0000259" key="14">
    <source>
        <dbReference type="Pfam" id="PF02727"/>
    </source>
</evidence>
<comment type="subunit">
    <text evidence="3">Homodimer.</text>
</comment>
<feature type="region of interest" description="Disordered" evidence="12">
    <location>
        <begin position="651"/>
        <end position="672"/>
    </location>
</feature>
<dbReference type="FunFam" id="2.70.98.20:FF:000001">
    <property type="entry name" value="Amine oxidase"/>
    <property type="match status" value="1"/>
</dbReference>
<dbReference type="PANTHER" id="PTHR10638:SF33">
    <property type="entry name" value="AMINE OXIDASE"/>
    <property type="match status" value="1"/>
</dbReference>
<dbReference type="Gene3D" id="2.70.98.20">
    <property type="entry name" value="Copper amine oxidase, catalytic domain"/>
    <property type="match status" value="1"/>
</dbReference>
<sequence>MALSMHPFDPLTPREIAKAADIVRSALPGDSPIFRVITLKEPPKQDMILFLEEEHSGQPLDARPTRVAHVQVVVRGESKNKLLELLVDLDHAVLLKQEHLAGKHSYIDPAYMKSVEKVCLADARIQEDLRKLELPKGASVVVEAWAYAPDGMTDMSERVTMCWFYMRLLDNLDANYYAYPLDLCAEVSEQLQVTKIYQLPSSVDERIHDHPQPYDRRKIHATEASEYHPSLRPSPRTSTKPYQVVQPEGPSFNVEGNVLTWEKWRLHVGFNYREGLTLHDIRYDGRSLFYRLSLAEMFVPYGDPRAPYPRKAAFDLGNDGAGINANNLRPGCDCLGLIKYFDGWHNTNSGEPLKLPNVICCHEQDDGILWKHTNFRTQNAVVTRSRVLVLQTIITVSNYEYIFAFHFGQDASIHYEVRATGILSTCPINIGDKVPYGTVVAPGVLAPYHQHLFSFRIDPAIDGHSNSLQVEESVPMPIHDPTIHNPFKVGYTTTHQIIEHEQSLDLDFTKARTFTIINEQKTNSTTNTPVGFKLLPHYSQMLLAHPESHHAKRSEFPTHAIWITRYQDDDLFPAARHTMQSPGGEGIASAIDHRRNSVRNQDIVIWHTFGSTHIPRIEDWPVMPVDKMTVGLKPVNFFTANPALDVAVSTQESDGSGWGGEQQWIGGSRVVD</sequence>
<evidence type="ECO:0000256" key="6">
    <source>
        <dbReference type="ARBA" id="ARBA00023002"/>
    </source>
</evidence>
<reference evidence="16" key="1">
    <citation type="submission" date="2019-04" db="EMBL/GenBank/DDBJ databases">
        <title>Friends and foes A comparative genomics studyof 23 Aspergillus species from section Flavi.</title>
        <authorList>
            <consortium name="DOE Joint Genome Institute"/>
            <person name="Kjaerbolling I."/>
            <person name="Vesth T."/>
            <person name="Frisvad J.C."/>
            <person name="Nybo J.L."/>
            <person name="Theobald S."/>
            <person name="Kildgaard S."/>
            <person name="Isbrandt T."/>
            <person name="Kuo A."/>
            <person name="Sato A."/>
            <person name="Lyhne E.K."/>
            <person name="Kogle M.E."/>
            <person name="Wiebenga A."/>
            <person name="Kun R.S."/>
            <person name="Lubbers R.J."/>
            <person name="Makela M.R."/>
            <person name="Barry K."/>
            <person name="Chovatia M."/>
            <person name="Clum A."/>
            <person name="Daum C."/>
            <person name="Haridas S."/>
            <person name="He G."/>
            <person name="LaButti K."/>
            <person name="Lipzen A."/>
            <person name="Mondo S."/>
            <person name="Riley R."/>
            <person name="Salamov A."/>
            <person name="Simmons B.A."/>
            <person name="Magnuson J.K."/>
            <person name="Henrissat B."/>
            <person name="Mortensen U.H."/>
            <person name="Larsen T.O."/>
            <person name="Devries R.P."/>
            <person name="Grigoriev I.V."/>
            <person name="Machida M."/>
            <person name="Baker S.E."/>
            <person name="Andersen M.R."/>
        </authorList>
    </citation>
    <scope>NUCLEOTIDE SEQUENCE [LARGE SCALE GENOMIC DNA]</scope>
    <source>
        <strain evidence="16">CBS 553.77</strain>
    </source>
</reference>
<dbReference type="OrthoDB" id="5379943at2759"/>
<comment type="cofactor">
    <cofactor evidence="11">
        <name>Cu cation</name>
        <dbReference type="ChEBI" id="CHEBI:23378"/>
    </cofactor>
    <text evidence="11">Contains 1 topaquinone per subunit.</text>
</comment>
<dbReference type="PANTHER" id="PTHR10638">
    <property type="entry name" value="COPPER AMINE OXIDASE"/>
    <property type="match status" value="1"/>
</dbReference>
<dbReference type="SUPFAM" id="SSF49998">
    <property type="entry name" value="Amine oxidase catalytic domain"/>
    <property type="match status" value="1"/>
</dbReference>
<evidence type="ECO:0000313" key="15">
    <source>
        <dbReference type="EMBL" id="KAE8354037.1"/>
    </source>
</evidence>
<dbReference type="InterPro" id="IPR000269">
    <property type="entry name" value="Cu_amine_oxidase"/>
</dbReference>
<comment type="similarity">
    <text evidence="2 11">Belongs to the copper/topaquinone oxidase family.</text>
</comment>
<evidence type="ECO:0000313" key="16">
    <source>
        <dbReference type="Proteomes" id="UP000327118"/>
    </source>
</evidence>
<keyword evidence="8" id="KW-1015">Disulfide bond</keyword>
<evidence type="ECO:0000256" key="12">
    <source>
        <dbReference type="SAM" id="MobiDB-lite"/>
    </source>
</evidence>
<dbReference type="InterPro" id="IPR015800">
    <property type="entry name" value="Cu_amine_oxidase_N2"/>
</dbReference>
<dbReference type="InterPro" id="IPR016182">
    <property type="entry name" value="Cu_amine_oxidase_N-reg"/>
</dbReference>
<evidence type="ECO:0000256" key="10">
    <source>
        <dbReference type="PIRSR" id="PIRSR600269-51"/>
    </source>
</evidence>
<gene>
    <name evidence="15" type="ORF">BDV28DRAFT_95871</name>
</gene>
<feature type="modified residue" description="2',4',5'-topaquinone" evidence="10">
    <location>
        <position position="399"/>
    </location>
</feature>
<evidence type="ECO:0000256" key="11">
    <source>
        <dbReference type="RuleBase" id="RU000672"/>
    </source>
</evidence>
<dbReference type="Pfam" id="PF02727">
    <property type="entry name" value="Cu_amine_oxidN2"/>
    <property type="match status" value="1"/>
</dbReference>
<dbReference type="EMBL" id="ML739082">
    <property type="protein sequence ID" value="KAE8354037.1"/>
    <property type="molecule type" value="Genomic_DNA"/>
</dbReference>
<dbReference type="InterPro" id="IPR049947">
    <property type="entry name" value="Cu_Am_Ox_Cu-bd"/>
</dbReference>
<evidence type="ECO:0000256" key="3">
    <source>
        <dbReference type="ARBA" id="ARBA00011738"/>
    </source>
</evidence>
<evidence type="ECO:0000259" key="13">
    <source>
        <dbReference type="Pfam" id="PF01179"/>
    </source>
</evidence>
<dbReference type="PROSITE" id="PS01165">
    <property type="entry name" value="COPPER_AMINE_OXID_2"/>
    <property type="match status" value="1"/>
</dbReference>
<accession>A0A5N6Z8P8</accession>
<feature type="active site" description="Proton acceptor" evidence="9">
    <location>
        <position position="315"/>
    </location>
</feature>
<evidence type="ECO:0000256" key="2">
    <source>
        <dbReference type="ARBA" id="ARBA00007983"/>
    </source>
</evidence>
<dbReference type="GO" id="GO:0009308">
    <property type="term" value="P:amine metabolic process"/>
    <property type="evidence" value="ECO:0007669"/>
    <property type="project" value="UniProtKB-UniRule"/>
</dbReference>
<evidence type="ECO:0000256" key="7">
    <source>
        <dbReference type="ARBA" id="ARBA00023008"/>
    </source>
</evidence>
<feature type="active site" description="Schiff-base intermediate with substrate; via topaquinone" evidence="9">
    <location>
        <position position="399"/>
    </location>
</feature>
<evidence type="ECO:0000256" key="4">
    <source>
        <dbReference type="ARBA" id="ARBA00022723"/>
    </source>
</evidence>
<keyword evidence="6 11" id="KW-0560">Oxidoreductase</keyword>
<feature type="domain" description="Copper amine oxidase catalytic" evidence="13">
    <location>
        <begin position="243"/>
        <end position="644"/>
    </location>
</feature>
<comment type="PTM">
    <text evidence="10 11">Topaquinone (TPQ) is generated by copper-dependent autoxidation of a specific tyrosyl residue.</text>
</comment>
<dbReference type="GO" id="GO:0008131">
    <property type="term" value="F:primary methylamine oxidase activity"/>
    <property type="evidence" value="ECO:0007669"/>
    <property type="project" value="InterPro"/>
</dbReference>
<dbReference type="InterPro" id="IPR036460">
    <property type="entry name" value="Cu_amine_oxidase_C_sf"/>
</dbReference>